<sequence length="70" mass="7970">MDNVLSTYRLRFANDAAGVGKTIEFRAPDASEALLIAKNEAADRDVELWQGTKLLCHLRRSREEVWLIQP</sequence>
<protein>
    <submittedName>
        <fullName evidence="1">Uncharacterized protein</fullName>
    </submittedName>
</protein>
<dbReference type="OrthoDB" id="7433294at2"/>
<proteinExistence type="predicted"/>
<dbReference type="EMBL" id="JTDI01000001">
    <property type="protein sequence ID" value="KHK93037.1"/>
    <property type="molecule type" value="Genomic_DNA"/>
</dbReference>
<comment type="caution">
    <text evidence="1">The sequence shown here is derived from an EMBL/GenBank/DDBJ whole genome shotgun (WGS) entry which is preliminary data.</text>
</comment>
<dbReference type="RefSeq" id="WP_039278380.1">
    <property type="nucleotide sequence ID" value="NZ_JTDI01000001.1"/>
</dbReference>
<name>A0A0B1ZV88_9SPHN</name>
<organism evidence="1 2">
    <name type="scientific">Novosphingobium malaysiense</name>
    <dbReference type="NCBI Taxonomy" id="1348853"/>
    <lineage>
        <taxon>Bacteria</taxon>
        <taxon>Pseudomonadati</taxon>
        <taxon>Pseudomonadota</taxon>
        <taxon>Alphaproteobacteria</taxon>
        <taxon>Sphingomonadales</taxon>
        <taxon>Sphingomonadaceae</taxon>
        <taxon>Novosphingobium</taxon>
    </lineage>
</organism>
<evidence type="ECO:0000313" key="2">
    <source>
        <dbReference type="Proteomes" id="UP000031057"/>
    </source>
</evidence>
<dbReference type="Proteomes" id="UP000031057">
    <property type="component" value="Unassembled WGS sequence"/>
</dbReference>
<evidence type="ECO:0000313" key="1">
    <source>
        <dbReference type="EMBL" id="KHK93037.1"/>
    </source>
</evidence>
<keyword evidence="2" id="KW-1185">Reference proteome</keyword>
<dbReference type="AlphaFoldDB" id="A0A0B1ZV88"/>
<accession>A0A0B1ZV88</accession>
<gene>
    <name evidence="1" type="ORF">LK12_01275</name>
</gene>
<reference evidence="1 2" key="1">
    <citation type="submission" date="2014-10" db="EMBL/GenBank/DDBJ databases">
        <title>Genome sequence of Novosphingobium malaysiense MUSC 273(T).</title>
        <authorList>
            <person name="Lee L.-H."/>
        </authorList>
    </citation>
    <scope>NUCLEOTIDE SEQUENCE [LARGE SCALE GENOMIC DNA]</scope>
    <source>
        <strain evidence="1 2">MUSC 273</strain>
    </source>
</reference>